<evidence type="ECO:0000313" key="2">
    <source>
        <dbReference type="Proteomes" id="UP001589654"/>
    </source>
</evidence>
<reference evidence="1 2" key="1">
    <citation type="submission" date="2024-09" db="EMBL/GenBank/DDBJ databases">
        <authorList>
            <person name="Sun Q."/>
            <person name="Mori K."/>
        </authorList>
    </citation>
    <scope>NUCLEOTIDE SEQUENCE [LARGE SCALE GENOMIC DNA]</scope>
    <source>
        <strain evidence="1 2">CECT 7682</strain>
    </source>
</reference>
<comment type="caution">
    <text evidence="1">The sequence shown here is derived from an EMBL/GenBank/DDBJ whole genome shotgun (WGS) entry which is preliminary data.</text>
</comment>
<feature type="non-terminal residue" evidence="1">
    <location>
        <position position="1"/>
    </location>
</feature>
<name>A0ABV5J0H7_9BACT</name>
<keyword evidence="2" id="KW-1185">Reference proteome</keyword>
<accession>A0ABV5J0H7</accession>
<dbReference type="Proteomes" id="UP001589654">
    <property type="component" value="Unassembled WGS sequence"/>
</dbReference>
<gene>
    <name evidence="1" type="ORF">ACFFUR_00765</name>
</gene>
<proteinExistence type="predicted"/>
<dbReference type="EMBL" id="JBHMEW010000005">
    <property type="protein sequence ID" value="MFB9210323.1"/>
    <property type="molecule type" value="Genomic_DNA"/>
</dbReference>
<evidence type="ECO:0000313" key="1">
    <source>
        <dbReference type="EMBL" id="MFB9210323.1"/>
    </source>
</evidence>
<protein>
    <submittedName>
        <fullName evidence="1">Uncharacterized protein</fullName>
    </submittedName>
</protein>
<sequence length="77" mass="9156">NLIFQKWHGSNRNLPWNWHGLNRKDWHSLAEKGGTNQTVISTFFQIDFLFYQPIKIIKKAKLSHKNKQYPTFLSGIK</sequence>
<dbReference type="RefSeq" id="WP_379945311.1">
    <property type="nucleotide sequence ID" value="NZ_JBHMEW010000005.1"/>
</dbReference>
<organism evidence="1 2">
    <name type="scientific">Echinicola jeungdonensis</name>
    <dbReference type="NCBI Taxonomy" id="709343"/>
    <lineage>
        <taxon>Bacteria</taxon>
        <taxon>Pseudomonadati</taxon>
        <taxon>Bacteroidota</taxon>
        <taxon>Cytophagia</taxon>
        <taxon>Cytophagales</taxon>
        <taxon>Cyclobacteriaceae</taxon>
        <taxon>Echinicola</taxon>
    </lineage>
</organism>